<evidence type="ECO:0000256" key="1">
    <source>
        <dbReference type="SAM" id="SignalP"/>
    </source>
</evidence>
<proteinExistence type="predicted"/>
<dbReference type="InterPro" id="IPR025649">
    <property type="entry name" value="DUF4360"/>
</dbReference>
<feature type="chain" id="PRO_5046327410" evidence="1">
    <location>
        <begin position="25"/>
        <end position="219"/>
    </location>
</feature>
<evidence type="ECO:0000313" key="3">
    <source>
        <dbReference type="Proteomes" id="UP001049518"/>
    </source>
</evidence>
<keyword evidence="1" id="KW-0732">Signal</keyword>
<dbReference type="PANTHER" id="PTHR38847:SF1">
    <property type="entry name" value="PSEUDOURIDINE SYNTHASE RSUA_RLUA-LIKE DOMAIN-CONTAINING PROTEIN"/>
    <property type="match status" value="1"/>
</dbReference>
<evidence type="ECO:0000313" key="2">
    <source>
        <dbReference type="EMBL" id="QXJ25653.1"/>
    </source>
</evidence>
<dbReference type="EMBL" id="CP059572">
    <property type="protein sequence ID" value="QXJ25653.1"/>
    <property type="molecule type" value="Genomic_DNA"/>
</dbReference>
<gene>
    <name evidence="2" type="ORF">AGRA3207_007174</name>
</gene>
<feature type="signal peptide" evidence="1">
    <location>
        <begin position="1"/>
        <end position="24"/>
    </location>
</feature>
<keyword evidence="3" id="KW-1185">Reference proteome</keyword>
<organism evidence="2 3">
    <name type="scientific">Actinomadura graeca</name>
    <dbReference type="NCBI Taxonomy" id="2750812"/>
    <lineage>
        <taxon>Bacteria</taxon>
        <taxon>Bacillati</taxon>
        <taxon>Actinomycetota</taxon>
        <taxon>Actinomycetes</taxon>
        <taxon>Streptosporangiales</taxon>
        <taxon>Thermomonosporaceae</taxon>
        <taxon>Actinomadura</taxon>
    </lineage>
</organism>
<dbReference type="Proteomes" id="UP001049518">
    <property type="component" value="Chromosome"/>
</dbReference>
<reference evidence="2" key="1">
    <citation type="submission" date="2020-07" db="EMBL/GenBank/DDBJ databases">
        <authorList>
            <person name="Tarantini F.S."/>
            <person name="Hong K.W."/>
            <person name="Chan K.G."/>
        </authorList>
    </citation>
    <scope>NUCLEOTIDE SEQUENCE</scope>
    <source>
        <strain evidence="2">32-07</strain>
    </source>
</reference>
<name>A0ABX8R485_9ACTN</name>
<dbReference type="PANTHER" id="PTHR38847">
    <property type="match status" value="1"/>
</dbReference>
<dbReference type="Pfam" id="PF14273">
    <property type="entry name" value="DUF4360"/>
    <property type="match status" value="1"/>
</dbReference>
<protein>
    <submittedName>
        <fullName evidence="2">DUF4360 domain-containing protein</fullName>
    </submittedName>
</protein>
<dbReference type="RefSeq" id="WP_231331780.1">
    <property type="nucleotide sequence ID" value="NZ_CP059572.1"/>
</dbReference>
<sequence length="219" mass="23260">MRKGLAVSAACLSALTLTAGMAPAASASLKADPPPPGRITLQVNTVNGSGCPAGTAAVAASSDNTAFTVTYSDYLAQTGGSSKPTDFRKNCQLSLGVHIPQGFTYAIASADYRGFASLADGASGLERANYYHQGMQQSTPVSHTVRGKYSDNWQFTDRTPVAELVWKPCGEERNFNINTELRVDKGTSSPDETSFMSFDSTDGSVKTVYHFAWKKCPGH</sequence>
<accession>A0ABX8R485</accession>